<proteinExistence type="predicted"/>
<dbReference type="Pfam" id="PF14016">
    <property type="entry name" value="DUF4232"/>
    <property type="match status" value="1"/>
</dbReference>
<evidence type="ECO:0000259" key="2">
    <source>
        <dbReference type="Pfam" id="PF14016"/>
    </source>
</evidence>
<dbReference type="Proteomes" id="UP000582643">
    <property type="component" value="Unassembled WGS sequence"/>
</dbReference>
<sequence>MTACSSSNTPPPAASAPASTVGSPSATSAPPSAVSSPSAAPAPSSSGSSPSATPSPSGSAPSTGASRPAGECTTGRLSAALTTPEPAAGSIYATLVFTNKSSVPCTMTGYPGVSYVAQNGVQSGNAAVREPGTITTVTLQPGGRAKAQLRDANGISGYDPAQCKLSPAEGLRIYPPDRTAALFVPWKTEHCAGPTVHSLTIGPVRPG</sequence>
<evidence type="ECO:0000313" key="3">
    <source>
        <dbReference type="EMBL" id="MBB4983824.1"/>
    </source>
</evidence>
<reference evidence="3 4" key="1">
    <citation type="submission" date="2020-08" db="EMBL/GenBank/DDBJ databases">
        <title>Genomic Encyclopedia of Type Strains, Phase III (KMG-III): the genomes of soil and plant-associated and newly described type strains.</title>
        <authorList>
            <person name="Whitman W."/>
        </authorList>
    </citation>
    <scope>NUCLEOTIDE SEQUENCE [LARGE SCALE GENOMIC DNA]</scope>
    <source>
        <strain evidence="3 4">SFB5A</strain>
    </source>
</reference>
<feature type="domain" description="DUF4232" evidence="2">
    <location>
        <begin position="72"/>
        <end position="204"/>
    </location>
</feature>
<comment type="caution">
    <text evidence="3">The sequence shown here is derived from an EMBL/GenBank/DDBJ whole genome shotgun (WGS) entry which is preliminary data.</text>
</comment>
<dbReference type="EMBL" id="JACHJY010000007">
    <property type="protein sequence ID" value="MBB4983824.1"/>
    <property type="molecule type" value="Genomic_DNA"/>
</dbReference>
<evidence type="ECO:0000256" key="1">
    <source>
        <dbReference type="SAM" id="MobiDB-lite"/>
    </source>
</evidence>
<feature type="region of interest" description="Disordered" evidence="1">
    <location>
        <begin position="1"/>
        <end position="72"/>
    </location>
</feature>
<organism evidence="3 4">
    <name type="scientific">Streptomyces nymphaeiformis</name>
    <dbReference type="NCBI Taxonomy" id="2663842"/>
    <lineage>
        <taxon>Bacteria</taxon>
        <taxon>Bacillati</taxon>
        <taxon>Actinomycetota</taxon>
        <taxon>Actinomycetes</taxon>
        <taxon>Kitasatosporales</taxon>
        <taxon>Streptomycetaceae</taxon>
        <taxon>Streptomyces</taxon>
    </lineage>
</organism>
<protein>
    <recommendedName>
        <fullName evidence="2">DUF4232 domain-containing protein</fullName>
    </recommendedName>
</protein>
<dbReference type="RefSeq" id="WP_184931635.1">
    <property type="nucleotide sequence ID" value="NZ_JACHJY010000007.1"/>
</dbReference>
<keyword evidence="4" id="KW-1185">Reference proteome</keyword>
<dbReference type="AlphaFoldDB" id="A0A7W7XCM7"/>
<name>A0A7W7XCM7_9ACTN</name>
<evidence type="ECO:0000313" key="4">
    <source>
        <dbReference type="Proteomes" id="UP000582643"/>
    </source>
</evidence>
<feature type="compositionally biased region" description="Low complexity" evidence="1">
    <location>
        <begin position="15"/>
        <end position="70"/>
    </location>
</feature>
<dbReference type="InterPro" id="IPR025326">
    <property type="entry name" value="DUF4232"/>
</dbReference>
<gene>
    <name evidence="3" type="ORF">GGE06_004770</name>
</gene>
<accession>A0A7W7XCM7</accession>